<gene>
    <name evidence="1" type="ORF">IMCC3088_797</name>
</gene>
<reference evidence="1 2" key="1">
    <citation type="journal article" date="2011" name="J. Bacteriol.">
        <title>Genome sequence of strain IMCC3088, a proteorhodopsin-containing marine bacterium belonging to the OM60/NOR5 clade.</title>
        <authorList>
            <person name="Jang Y."/>
            <person name="Oh H.M."/>
            <person name="Kang I."/>
            <person name="Lee K."/>
            <person name="Yang S.J."/>
            <person name="Cho J.C."/>
        </authorList>
    </citation>
    <scope>NUCLEOTIDE SEQUENCE [LARGE SCALE GENOMIC DNA]</scope>
    <source>
        <strain evidence="1 2">IMCC3088</strain>
    </source>
</reference>
<sequence>MVGHSIKQFLRGGVSTPHIVVSTWLGACLACVVSASNSLGLLLSVLVLTSVVRVNWGVLAVATLVMKTLFWLGAGVVFSSGQWLLTGPLAENWMNIASLPVLAWFGLEYPLVSGALLWTLPMTVAISALLMAGLGWLRRTATSLEGSSKYQSFASKPVGRWVLQLTLGVSASNGIVAALDKHIGFWRWKGAAVAGVVILFAGFTGNQWANNHARGFLSSALAAANGATVDIEQAEFNIWRGRLSLEGLEIADSENLATNLLAANQLSMTVSWADLLSKQVQVDELTLRQAQSGSPRATEGQLTGPVVHVPEVSDVDSESIEDYLKQAKEWKERLAQVKEWLDRWESDEQATQPSPADPDYETWLDEQIQNSGYASVVHEPLARRYWQTNIDRVYIDALTVDWLAPEALAIEMTSLSSQPAQNTAAPRLLLTSASDNIALDVIFESLVSSGVNSRVQGYFNNIDYQAIKAQLNSSVANKVNDGIVNIALSGDFNHRDTGELNLLLAAQLSDASLMIKGEPIDVERFDIPVSVQGAFANPSIRVDKSVVESQLKDLAKDAVKSKVESKLKDKVQDKLKGLFKR</sequence>
<comment type="caution">
    <text evidence="1">The sequence shown here is derived from an EMBL/GenBank/DDBJ whole genome shotgun (WGS) entry which is preliminary data.</text>
</comment>
<dbReference type="OrthoDB" id="5603519at2"/>
<evidence type="ECO:0000313" key="2">
    <source>
        <dbReference type="Proteomes" id="UP000005615"/>
    </source>
</evidence>
<name>F3KY67_9GAMM</name>
<evidence type="ECO:0000313" key="1">
    <source>
        <dbReference type="EMBL" id="EGG30989.1"/>
    </source>
</evidence>
<dbReference type="EMBL" id="AEIG01000001">
    <property type="protein sequence ID" value="EGG30989.1"/>
    <property type="molecule type" value="Genomic_DNA"/>
</dbReference>
<dbReference type="PROSITE" id="PS51257">
    <property type="entry name" value="PROKAR_LIPOPROTEIN"/>
    <property type="match status" value="1"/>
</dbReference>
<dbReference type="eggNOG" id="COG0815">
    <property type="taxonomic scope" value="Bacteria"/>
</dbReference>
<accession>F3KY67</accession>
<dbReference type="Proteomes" id="UP000005615">
    <property type="component" value="Unassembled WGS sequence"/>
</dbReference>
<protein>
    <submittedName>
        <fullName evidence="1">Uncharacterized protein</fullName>
    </submittedName>
</protein>
<dbReference type="RefSeq" id="WP_009574344.1">
    <property type="nucleotide sequence ID" value="NZ_AEIG01000001.1"/>
</dbReference>
<proteinExistence type="predicted"/>
<dbReference type="AlphaFoldDB" id="F3KY67"/>
<organism evidence="1 2">
    <name type="scientific">Aequoribacter fuscus</name>
    <dbReference type="NCBI Taxonomy" id="2518989"/>
    <lineage>
        <taxon>Bacteria</taxon>
        <taxon>Pseudomonadati</taxon>
        <taxon>Pseudomonadota</taxon>
        <taxon>Gammaproteobacteria</taxon>
        <taxon>Cellvibrionales</taxon>
        <taxon>Halieaceae</taxon>
        <taxon>Aequoribacter</taxon>
    </lineage>
</organism>
<keyword evidence="2" id="KW-1185">Reference proteome</keyword>